<evidence type="ECO:0000256" key="1">
    <source>
        <dbReference type="ARBA" id="ARBA00012873"/>
    </source>
</evidence>
<evidence type="ECO:0000256" key="4">
    <source>
        <dbReference type="ARBA" id="ARBA00022516"/>
    </source>
</evidence>
<keyword evidence="8" id="KW-0276">Fatty acid metabolism</keyword>
<dbReference type="Gene3D" id="3.40.47.10">
    <property type="match status" value="1"/>
</dbReference>
<evidence type="ECO:0000256" key="14">
    <source>
        <dbReference type="ARBA" id="ARBA00023268"/>
    </source>
</evidence>
<dbReference type="GO" id="GO:0004315">
    <property type="term" value="F:3-oxoacyl-[acyl-carrier-protein] synthase activity"/>
    <property type="evidence" value="ECO:0007669"/>
    <property type="project" value="InterPro"/>
</dbReference>
<keyword evidence="7" id="KW-0378">Hydrolase</keyword>
<keyword evidence="9" id="KW-0521">NADP</keyword>
<dbReference type="Pfam" id="PF02801">
    <property type="entry name" value="Ketoacyl-synt_C"/>
    <property type="match status" value="1"/>
</dbReference>
<dbReference type="GO" id="GO:0004312">
    <property type="term" value="F:fatty acid synthase activity"/>
    <property type="evidence" value="ECO:0007669"/>
    <property type="project" value="UniProtKB-EC"/>
</dbReference>
<dbReference type="AlphaFoldDB" id="A0A7R9L183"/>
<dbReference type="Gene3D" id="3.40.366.10">
    <property type="entry name" value="Malonyl-Coenzyme A Acyl Carrier Protein, domain 2"/>
    <property type="match status" value="2"/>
</dbReference>
<keyword evidence="18" id="KW-1185">Reference proteome</keyword>
<dbReference type="PROSITE" id="PS00606">
    <property type="entry name" value="KS3_1"/>
    <property type="match status" value="1"/>
</dbReference>
<feature type="non-terminal residue" evidence="17">
    <location>
        <position position="1"/>
    </location>
</feature>
<dbReference type="EC" id="2.3.1.85" evidence="1"/>
<dbReference type="InterPro" id="IPR018201">
    <property type="entry name" value="Ketoacyl_synth_AS"/>
</dbReference>
<keyword evidence="12" id="KW-0443">Lipid metabolism</keyword>
<evidence type="ECO:0000256" key="12">
    <source>
        <dbReference type="ARBA" id="ARBA00023098"/>
    </source>
</evidence>
<dbReference type="SMART" id="SM00825">
    <property type="entry name" value="PKS_KS"/>
    <property type="match status" value="1"/>
</dbReference>
<keyword evidence="13" id="KW-0275">Fatty acid biosynthesis</keyword>
<keyword evidence="6" id="KW-0808">Transferase</keyword>
<dbReference type="InterPro" id="IPR050091">
    <property type="entry name" value="PKS_NRPS_Biosynth_Enz"/>
</dbReference>
<dbReference type="Proteomes" id="UP000759131">
    <property type="component" value="Unassembled WGS sequence"/>
</dbReference>
<dbReference type="InterPro" id="IPR020841">
    <property type="entry name" value="PKS_Beta-ketoAc_synthase_dom"/>
</dbReference>
<feature type="domain" description="Ketosynthase family 3 (KS3)" evidence="16">
    <location>
        <begin position="9"/>
        <end position="387"/>
    </location>
</feature>
<accession>A0A7R9L183</accession>
<evidence type="ECO:0000313" key="18">
    <source>
        <dbReference type="Proteomes" id="UP000759131"/>
    </source>
</evidence>
<dbReference type="EMBL" id="OC864942">
    <property type="protein sequence ID" value="CAD7632065.1"/>
    <property type="molecule type" value="Genomic_DNA"/>
</dbReference>
<dbReference type="InterPro" id="IPR001227">
    <property type="entry name" value="Ac_transferase_dom_sf"/>
</dbReference>
<dbReference type="InterPro" id="IPR016035">
    <property type="entry name" value="Acyl_Trfase/lysoPLipase"/>
</dbReference>
<keyword evidence="14" id="KW-0511">Multifunctional enzyme</keyword>
<dbReference type="EMBL" id="CAJPIZ010010367">
    <property type="protein sequence ID" value="CAG2112495.1"/>
    <property type="molecule type" value="Genomic_DNA"/>
</dbReference>
<dbReference type="GO" id="GO:0006633">
    <property type="term" value="P:fatty acid biosynthetic process"/>
    <property type="evidence" value="ECO:0007669"/>
    <property type="project" value="UniProtKB-KW"/>
</dbReference>
<keyword evidence="4" id="KW-0444">Lipid biosynthesis</keyword>
<evidence type="ECO:0000256" key="10">
    <source>
        <dbReference type="ARBA" id="ARBA00023002"/>
    </source>
</evidence>
<dbReference type="PROSITE" id="PS52004">
    <property type="entry name" value="KS3_2"/>
    <property type="match status" value="1"/>
</dbReference>
<keyword evidence="3" id="KW-0596">Phosphopantetheine</keyword>
<dbReference type="SUPFAM" id="SSF53901">
    <property type="entry name" value="Thiolase-like"/>
    <property type="match status" value="1"/>
</dbReference>
<keyword evidence="11" id="KW-0520">NAD</keyword>
<dbReference type="PANTHER" id="PTHR43775">
    <property type="entry name" value="FATTY ACID SYNTHASE"/>
    <property type="match status" value="1"/>
</dbReference>
<evidence type="ECO:0000256" key="6">
    <source>
        <dbReference type="ARBA" id="ARBA00022679"/>
    </source>
</evidence>
<dbReference type="InterPro" id="IPR042104">
    <property type="entry name" value="PKS_dehydratase_sf"/>
</dbReference>
<evidence type="ECO:0000256" key="11">
    <source>
        <dbReference type="ARBA" id="ARBA00023027"/>
    </source>
</evidence>
<protein>
    <recommendedName>
        <fullName evidence="2">Fatty acid synthase</fullName>
        <ecNumber evidence="1">2.3.1.85</ecNumber>
    </recommendedName>
</protein>
<dbReference type="GO" id="GO:0016787">
    <property type="term" value="F:hydrolase activity"/>
    <property type="evidence" value="ECO:0007669"/>
    <property type="project" value="UniProtKB-KW"/>
</dbReference>
<name>A0A7R9L183_9ACAR</name>
<evidence type="ECO:0000256" key="7">
    <source>
        <dbReference type="ARBA" id="ARBA00022801"/>
    </source>
</evidence>
<keyword evidence="5" id="KW-0597">Phosphoprotein</keyword>
<organism evidence="17">
    <name type="scientific">Medioppia subpectinata</name>
    <dbReference type="NCBI Taxonomy" id="1979941"/>
    <lineage>
        <taxon>Eukaryota</taxon>
        <taxon>Metazoa</taxon>
        <taxon>Ecdysozoa</taxon>
        <taxon>Arthropoda</taxon>
        <taxon>Chelicerata</taxon>
        <taxon>Arachnida</taxon>
        <taxon>Acari</taxon>
        <taxon>Acariformes</taxon>
        <taxon>Sarcoptiformes</taxon>
        <taxon>Oribatida</taxon>
        <taxon>Brachypylina</taxon>
        <taxon>Oppioidea</taxon>
        <taxon>Oppiidae</taxon>
        <taxon>Medioppia</taxon>
    </lineage>
</organism>
<sequence>MSLNGNSNGNDICVSGMSGRFPLSDTTDEFAKNLFSGVDMVTDDDSRWPLGMFDMSNRMGKIQNYQSFDNGFFGLPNDMLEELDPQSRLLLEVSYESMLDSGVNPQSLRGSNTGVYVGLTIYKNCDGFPDDVHPDVDGSLQTTIFQTLFEAKNLYASRISFVNDLKGPTFMVDTACSSSLSAMTLAYNDLLLDNTDAAIVCGTHMVFEPFINQFQQELGLCSPRGVSAVFDESADGYVKSEAVCCLFLQRRRKARRVYAQVVSARVNVDGYKKMGMFFPSAESQAELMRKTCKAAKVDPTQVTYVETHGTGTKVGDPQEVKAIYNAYCEGRTEPLPLGALKSNMGHPEGSSGVSALVKVLIAYENECLAAVNNFGIGGANAHVLLEPNHKLGTSDGFLIAETIPRIVNICGRTEDAVKYVMDFIQNNPKGVTNDFLALLAQTMKYTPNVNSSGMPFRGSLILKKVSEENNEINYEYKRQMGVMKGKSARPLWLLFPGLGGQWPAMAAALMPIKIFADKVEECHQILHEFGVDLKHMLLSEDKTSMSTMTAKFCSTTAIEIALFEVMKALDITPDDKLKDLPTDAIILELGPHSIFPKVVSETLDNSTYVSLIKRNANDTNLETFMAGLATLYESGVNLSIEKLYPVVEWPVARNTQSISSLMRWDHSRKFEHRLYPQKYCRLTAGDYNFTVDASMHQSHAFYLDHAVDGNVLFPATGYLMLAWRKLAVSRGKAWYQLPVIFENVQLKRAVFLNDVNKTNLRVKYFPNTDEFCVLENDNVCVVGKVRTPDDEVLLTPNAILERQKLMAST</sequence>
<evidence type="ECO:0000256" key="9">
    <source>
        <dbReference type="ARBA" id="ARBA00022857"/>
    </source>
</evidence>
<dbReference type="InterPro" id="IPR014030">
    <property type="entry name" value="Ketoacyl_synth_N"/>
</dbReference>
<dbReference type="Pfam" id="PF00109">
    <property type="entry name" value="ketoacyl-synt"/>
    <property type="match status" value="1"/>
</dbReference>
<dbReference type="Gene3D" id="3.10.129.110">
    <property type="entry name" value="Polyketide synthase dehydratase"/>
    <property type="match status" value="1"/>
</dbReference>
<dbReference type="CDD" id="cd00833">
    <property type="entry name" value="PKS"/>
    <property type="match status" value="1"/>
</dbReference>
<evidence type="ECO:0000256" key="2">
    <source>
        <dbReference type="ARBA" id="ARBA00018769"/>
    </source>
</evidence>
<evidence type="ECO:0000256" key="3">
    <source>
        <dbReference type="ARBA" id="ARBA00022450"/>
    </source>
</evidence>
<evidence type="ECO:0000256" key="8">
    <source>
        <dbReference type="ARBA" id="ARBA00022832"/>
    </source>
</evidence>
<gene>
    <name evidence="17" type="ORF">OSB1V03_LOCUS12470</name>
</gene>
<dbReference type="InterPro" id="IPR014043">
    <property type="entry name" value="Acyl_transferase_dom"/>
</dbReference>
<dbReference type="Pfam" id="PF21089">
    <property type="entry name" value="PKS_DH_N"/>
    <property type="match status" value="1"/>
</dbReference>
<dbReference type="InterPro" id="IPR049552">
    <property type="entry name" value="PKS_DH_N"/>
</dbReference>
<dbReference type="InterPro" id="IPR014031">
    <property type="entry name" value="Ketoacyl_synth_C"/>
</dbReference>
<dbReference type="Pfam" id="PF00698">
    <property type="entry name" value="Acyl_transf_1"/>
    <property type="match status" value="1"/>
</dbReference>
<evidence type="ECO:0000259" key="16">
    <source>
        <dbReference type="PROSITE" id="PS52004"/>
    </source>
</evidence>
<proteinExistence type="predicted"/>
<dbReference type="PANTHER" id="PTHR43775:SF7">
    <property type="entry name" value="FATTY ACID SYNTHASE"/>
    <property type="match status" value="1"/>
</dbReference>
<dbReference type="OrthoDB" id="6505209at2759"/>
<dbReference type="SUPFAM" id="SSF52151">
    <property type="entry name" value="FabD/lysophospholipase-like"/>
    <property type="match status" value="1"/>
</dbReference>
<reference evidence="17" key="1">
    <citation type="submission" date="2020-11" db="EMBL/GenBank/DDBJ databases">
        <authorList>
            <person name="Tran Van P."/>
        </authorList>
    </citation>
    <scope>NUCLEOTIDE SEQUENCE</scope>
</reference>
<evidence type="ECO:0000256" key="5">
    <source>
        <dbReference type="ARBA" id="ARBA00022553"/>
    </source>
</evidence>
<dbReference type="GO" id="GO:0016491">
    <property type="term" value="F:oxidoreductase activity"/>
    <property type="evidence" value="ECO:0007669"/>
    <property type="project" value="UniProtKB-KW"/>
</dbReference>
<keyword evidence="10" id="KW-0560">Oxidoreductase</keyword>
<evidence type="ECO:0000256" key="15">
    <source>
        <dbReference type="ARBA" id="ARBA00044883"/>
    </source>
</evidence>
<comment type="catalytic activity">
    <reaction evidence="15">
        <text>acetyl-CoA + n malonyl-CoA + 2n NADPH + 2n H(+) = a long-chain fatty acid + (n+1) CoA + n CO2 + 2n NADP(+).</text>
        <dbReference type="EC" id="2.3.1.85"/>
    </reaction>
</comment>
<evidence type="ECO:0000313" key="17">
    <source>
        <dbReference type="EMBL" id="CAD7632065.1"/>
    </source>
</evidence>
<dbReference type="InterPro" id="IPR016039">
    <property type="entry name" value="Thiolase-like"/>
</dbReference>
<dbReference type="Gene3D" id="3.30.70.3290">
    <property type="match status" value="2"/>
</dbReference>
<evidence type="ECO:0000256" key="13">
    <source>
        <dbReference type="ARBA" id="ARBA00023160"/>
    </source>
</evidence>